<dbReference type="RefSeq" id="WP_071070593.1">
    <property type="nucleotide sequence ID" value="NZ_CP017754.1"/>
</dbReference>
<dbReference type="PANTHER" id="PTHR47894">
    <property type="entry name" value="HTH-TYPE TRANSCRIPTIONAL REGULATOR GADX"/>
    <property type="match status" value="1"/>
</dbReference>
<dbReference type="InterPro" id="IPR009057">
    <property type="entry name" value="Homeodomain-like_sf"/>
</dbReference>
<dbReference type="InterPro" id="IPR032687">
    <property type="entry name" value="AraC-type_N"/>
</dbReference>
<feature type="region of interest" description="Disordered" evidence="4">
    <location>
        <begin position="1"/>
        <end position="21"/>
    </location>
</feature>
<dbReference type="EMBL" id="CP017754">
    <property type="protein sequence ID" value="AOZ07868.1"/>
    <property type="molecule type" value="Genomic_DNA"/>
</dbReference>
<dbReference type="Proteomes" id="UP000177515">
    <property type="component" value="Chromosome 1"/>
</dbReference>
<feature type="domain" description="HTH araC/xylS-type" evidence="5">
    <location>
        <begin position="255"/>
        <end position="353"/>
    </location>
</feature>
<organism evidence="6 7">
    <name type="scientific">Cupriavidus malaysiensis</name>
    <dbReference type="NCBI Taxonomy" id="367825"/>
    <lineage>
        <taxon>Bacteria</taxon>
        <taxon>Pseudomonadati</taxon>
        <taxon>Pseudomonadota</taxon>
        <taxon>Betaproteobacteria</taxon>
        <taxon>Burkholderiales</taxon>
        <taxon>Burkholderiaceae</taxon>
        <taxon>Cupriavidus</taxon>
    </lineage>
</organism>
<accession>A0ABN4TRT3</accession>
<dbReference type="PANTHER" id="PTHR47894:SF1">
    <property type="entry name" value="HTH-TYPE TRANSCRIPTIONAL REGULATOR VQSM"/>
    <property type="match status" value="1"/>
</dbReference>
<evidence type="ECO:0000256" key="4">
    <source>
        <dbReference type="SAM" id="MobiDB-lite"/>
    </source>
</evidence>
<proteinExistence type="predicted"/>
<sequence length="360" mass="38877">MPRANARPGGAAFPDSGAAASGGTVSAAYLRTVLDYGEAEGVSTAEQLAAAGIDGQALALPAARVPCARYLALLDWLEARTGDPHVGLHAGAQFRPRHYAEMGYVVLTTPTVREAVLQGIRYEALANDIGRTRLVESAEGGEMRWAPLHGPLSRHAHELHMATWSVFAQWLLGDSVHARLVLFPHAAPPDVREHERVFGCPVVFGADRHAMQLDAALLARPSLQADAEMQAQMTRIADAQLRQHAAADAGSDEIARMRAFVRGALAQGEPTLAAAAACLRLPVRTLQRRLQARGLSYSILVDGERHALAVQYLADPAMPLAQLAMQLGFSEQSAFTHAFKRWTQQTPTAWRQHHVLGARD</sequence>
<evidence type="ECO:0000313" key="6">
    <source>
        <dbReference type="EMBL" id="AOZ07868.1"/>
    </source>
</evidence>
<evidence type="ECO:0000313" key="7">
    <source>
        <dbReference type="Proteomes" id="UP000177515"/>
    </source>
</evidence>
<reference evidence="6 7" key="1">
    <citation type="submission" date="2016-10" db="EMBL/GenBank/DDBJ databases">
        <title>Complete genome sequences of three Cupriavidus strains isolated from various Malaysian environments.</title>
        <authorList>
            <person name="Abdullah A.A.-A."/>
            <person name="Shafie N.A.H."/>
            <person name="Lau N.S."/>
        </authorList>
    </citation>
    <scope>NUCLEOTIDE SEQUENCE [LARGE SCALE GENOMIC DNA]</scope>
    <source>
        <strain evidence="6 7">USMAA1020</strain>
    </source>
</reference>
<evidence type="ECO:0000259" key="5">
    <source>
        <dbReference type="PROSITE" id="PS01124"/>
    </source>
</evidence>
<evidence type="ECO:0000256" key="2">
    <source>
        <dbReference type="ARBA" id="ARBA00023125"/>
    </source>
</evidence>
<dbReference type="SMART" id="SM00342">
    <property type="entry name" value="HTH_ARAC"/>
    <property type="match status" value="1"/>
</dbReference>
<dbReference type="SUPFAM" id="SSF46689">
    <property type="entry name" value="Homeodomain-like"/>
    <property type="match status" value="1"/>
</dbReference>
<keyword evidence="3" id="KW-0804">Transcription</keyword>
<evidence type="ECO:0000256" key="1">
    <source>
        <dbReference type="ARBA" id="ARBA00023015"/>
    </source>
</evidence>
<gene>
    <name evidence="6" type="ORF">BKK80_01165</name>
</gene>
<keyword evidence="1" id="KW-0805">Transcription regulation</keyword>
<keyword evidence="7" id="KW-1185">Reference proteome</keyword>
<evidence type="ECO:0000256" key="3">
    <source>
        <dbReference type="ARBA" id="ARBA00023163"/>
    </source>
</evidence>
<dbReference type="Pfam" id="PF12833">
    <property type="entry name" value="HTH_18"/>
    <property type="match status" value="1"/>
</dbReference>
<dbReference type="PROSITE" id="PS01124">
    <property type="entry name" value="HTH_ARAC_FAMILY_2"/>
    <property type="match status" value="1"/>
</dbReference>
<name>A0ABN4TRT3_9BURK</name>
<keyword evidence="2" id="KW-0238">DNA-binding</keyword>
<dbReference type="Gene3D" id="1.10.10.60">
    <property type="entry name" value="Homeodomain-like"/>
    <property type="match status" value="1"/>
</dbReference>
<dbReference type="Pfam" id="PF12625">
    <property type="entry name" value="Arabinose_bd"/>
    <property type="match status" value="1"/>
</dbReference>
<protein>
    <submittedName>
        <fullName evidence="6">AraC family transcriptional regulator</fullName>
    </submittedName>
</protein>
<dbReference type="InterPro" id="IPR018060">
    <property type="entry name" value="HTH_AraC"/>
</dbReference>